<organism evidence="14 15">
    <name type="scientific">Adineta steineri</name>
    <dbReference type="NCBI Taxonomy" id="433720"/>
    <lineage>
        <taxon>Eukaryota</taxon>
        <taxon>Metazoa</taxon>
        <taxon>Spiralia</taxon>
        <taxon>Gnathifera</taxon>
        <taxon>Rotifera</taxon>
        <taxon>Eurotatoria</taxon>
        <taxon>Bdelloidea</taxon>
        <taxon>Adinetida</taxon>
        <taxon>Adinetidae</taxon>
        <taxon>Adineta</taxon>
    </lineage>
</organism>
<evidence type="ECO:0000256" key="9">
    <source>
        <dbReference type="ARBA" id="ARBA00023157"/>
    </source>
</evidence>
<evidence type="ECO:0000256" key="10">
    <source>
        <dbReference type="ARBA" id="ARBA00023180"/>
    </source>
</evidence>
<dbReference type="PROSITE" id="PS50231">
    <property type="entry name" value="RICIN_B_LECTIN"/>
    <property type="match status" value="1"/>
</dbReference>
<dbReference type="Proteomes" id="UP000663877">
    <property type="component" value="Unassembled WGS sequence"/>
</dbReference>
<dbReference type="AlphaFoldDB" id="A0A815LGK0"/>
<keyword evidence="9 11" id="KW-1015">Disulfide bond</keyword>
<keyword evidence="8 11" id="KW-0472">Membrane</keyword>
<dbReference type="InterPro" id="IPR045885">
    <property type="entry name" value="GalNAc-T"/>
</dbReference>
<keyword evidence="11" id="KW-0464">Manganese</keyword>
<dbReference type="OrthoDB" id="6159198at2759"/>
<dbReference type="FunFam" id="3.90.550.10:FF:000029">
    <property type="entry name" value="Polypeptide N-acetylgalactosaminyltransferase"/>
    <property type="match status" value="1"/>
</dbReference>
<comment type="cofactor">
    <cofactor evidence="11">
        <name>Mn(2+)</name>
        <dbReference type="ChEBI" id="CHEBI:29035"/>
    </cofactor>
</comment>
<dbReference type="SMART" id="SM00458">
    <property type="entry name" value="RICIN"/>
    <property type="match status" value="1"/>
</dbReference>
<comment type="subcellular location">
    <subcellularLocation>
        <location evidence="1 11">Golgi apparatus membrane</location>
        <topology evidence="1 11">Single-pass type II membrane protein</topology>
    </subcellularLocation>
</comment>
<evidence type="ECO:0000256" key="11">
    <source>
        <dbReference type="RuleBase" id="RU361242"/>
    </source>
</evidence>
<keyword evidence="11" id="KW-0808">Transferase</keyword>
<keyword evidence="6 11" id="KW-1133">Transmembrane helix</keyword>
<dbReference type="SUPFAM" id="SSF53448">
    <property type="entry name" value="Nucleotide-diphospho-sugar transferases"/>
    <property type="match status" value="1"/>
</dbReference>
<dbReference type="Gene3D" id="3.90.550.10">
    <property type="entry name" value="Spore Coat Polysaccharide Biosynthesis Protein SpsA, Chain A"/>
    <property type="match status" value="1"/>
</dbReference>
<dbReference type="InterPro" id="IPR001173">
    <property type="entry name" value="Glyco_trans_2-like"/>
</dbReference>
<feature type="domain" description="Ricin B lectin" evidence="12">
    <location>
        <begin position="476"/>
        <end position="603"/>
    </location>
</feature>
<dbReference type="Pfam" id="PF00652">
    <property type="entry name" value="Ricin_B_lectin"/>
    <property type="match status" value="1"/>
</dbReference>
<evidence type="ECO:0000256" key="3">
    <source>
        <dbReference type="ARBA" id="ARBA00022692"/>
    </source>
</evidence>
<evidence type="ECO:0000256" key="7">
    <source>
        <dbReference type="ARBA" id="ARBA00023034"/>
    </source>
</evidence>
<dbReference type="Proteomes" id="UP000663832">
    <property type="component" value="Unassembled WGS sequence"/>
</dbReference>
<dbReference type="Gene3D" id="2.80.10.50">
    <property type="match status" value="1"/>
</dbReference>
<comment type="caution">
    <text evidence="14">The sequence shown here is derived from an EMBL/GenBank/DDBJ whole genome shotgun (WGS) entry which is preliminary data.</text>
</comment>
<keyword evidence="10" id="KW-0325">Glycoprotein</keyword>
<dbReference type="UniPathway" id="UPA00378"/>
<keyword evidence="3 11" id="KW-0812">Transmembrane</keyword>
<protein>
    <recommendedName>
        <fullName evidence="11">Polypeptide N-acetylgalactosaminyltransferase</fullName>
        <ecNumber evidence="11">2.4.1.-</ecNumber>
    </recommendedName>
    <alternativeName>
        <fullName evidence="11">Protein-UDP acetylgalactosaminyltransferase</fullName>
    </alternativeName>
</protein>
<evidence type="ECO:0000256" key="2">
    <source>
        <dbReference type="ARBA" id="ARBA00005680"/>
    </source>
</evidence>
<reference evidence="14" key="1">
    <citation type="submission" date="2021-02" db="EMBL/GenBank/DDBJ databases">
        <authorList>
            <person name="Nowell W R."/>
        </authorList>
    </citation>
    <scope>NUCLEOTIDE SEQUENCE</scope>
</reference>
<name>A0A815LGK0_9BILA</name>
<dbReference type="Pfam" id="PF00535">
    <property type="entry name" value="Glycos_transf_2"/>
    <property type="match status" value="1"/>
</dbReference>
<evidence type="ECO:0000256" key="8">
    <source>
        <dbReference type="ARBA" id="ARBA00023136"/>
    </source>
</evidence>
<dbReference type="InterPro" id="IPR029044">
    <property type="entry name" value="Nucleotide-diphossugar_trans"/>
</dbReference>
<proteinExistence type="inferred from homology"/>
<keyword evidence="15" id="KW-1185">Reference proteome</keyword>
<dbReference type="PANTHER" id="PTHR11675:SF134">
    <property type="entry name" value="N-ACETYLGALACTOSAMINYLTRANSFERASE 4-RELATED"/>
    <property type="match status" value="1"/>
</dbReference>
<dbReference type="EMBL" id="CAJNOM010000382">
    <property type="protein sequence ID" value="CAF1406435.1"/>
    <property type="molecule type" value="Genomic_DNA"/>
</dbReference>
<keyword evidence="11" id="KW-0328">Glycosyltransferase</keyword>
<gene>
    <name evidence="13" type="ORF">BJG266_LOCUS2488</name>
    <name evidence="14" type="ORF">QVE165_LOCUS37157</name>
</gene>
<evidence type="ECO:0000256" key="4">
    <source>
        <dbReference type="ARBA" id="ARBA00022734"/>
    </source>
</evidence>
<dbReference type="EMBL" id="CAJNOI010000006">
    <property type="protein sequence ID" value="CAF0751816.1"/>
    <property type="molecule type" value="Genomic_DNA"/>
</dbReference>
<dbReference type="CDD" id="cd23439">
    <property type="entry name" value="beta-trefoil_Ricin_GALNT10-like"/>
    <property type="match status" value="1"/>
</dbReference>
<dbReference type="EC" id="2.4.1.-" evidence="11"/>
<dbReference type="PANTHER" id="PTHR11675">
    <property type="entry name" value="N-ACETYLGALACTOSAMINYLTRANSFERASE"/>
    <property type="match status" value="1"/>
</dbReference>
<evidence type="ECO:0000259" key="12">
    <source>
        <dbReference type="SMART" id="SM00458"/>
    </source>
</evidence>
<evidence type="ECO:0000313" key="15">
    <source>
        <dbReference type="Proteomes" id="UP000663832"/>
    </source>
</evidence>
<dbReference type="InterPro" id="IPR000772">
    <property type="entry name" value="Ricin_B_lectin"/>
</dbReference>
<accession>A0A815LGK0</accession>
<dbReference type="CDD" id="cd02510">
    <property type="entry name" value="pp-GalNAc-T"/>
    <property type="match status" value="1"/>
</dbReference>
<comment type="similarity">
    <text evidence="2 11">Belongs to the glycosyltransferase 2 family. GalNAc-T subfamily.</text>
</comment>
<dbReference type="GO" id="GO:0030246">
    <property type="term" value="F:carbohydrate binding"/>
    <property type="evidence" value="ECO:0007669"/>
    <property type="project" value="UniProtKB-KW"/>
</dbReference>
<dbReference type="GO" id="GO:0004653">
    <property type="term" value="F:polypeptide N-acetylgalactosaminyltransferase activity"/>
    <property type="evidence" value="ECO:0007669"/>
    <property type="project" value="TreeGrafter"/>
</dbReference>
<comment type="pathway">
    <text evidence="11">Protein modification; protein glycosylation.</text>
</comment>
<keyword evidence="7 11" id="KW-0333">Golgi apparatus</keyword>
<evidence type="ECO:0000256" key="1">
    <source>
        <dbReference type="ARBA" id="ARBA00004323"/>
    </source>
</evidence>
<evidence type="ECO:0000313" key="13">
    <source>
        <dbReference type="EMBL" id="CAF0751816.1"/>
    </source>
</evidence>
<sequence>MYIMSIQFRRNRILIISIIFIFFIIYLINNYSENLSENEYDFTDREVEEDDTKQSNNEIINRTIRTRIHSQLLGEEIVEKTLEKIDWHDYELIARENARTGLGEGGSGVEPSSQDRNNPEFERLYRANGFNAFISNKISLDRSLKDIRHPDCKKRLYLAELPTVSIIIPVHEEHLITLIRSIHSILNRTPATLLEEIILVDDNSNKDELKKALDVHISNLTKIRVIRLHKRQGLIRARLAGARKAKGDILIFFDSHIEVNINWLPPLIEPIALNYKTSVCQFIDIIKWENFAYIAQDEGARGAFDWNMYYKRLPLLSTHAENSSEPFDNPVMAGGLFAISQKWFWELGGYDEGLEIWGGEQYEISFKIWQCGGRLVDAPCSRVGHIYREFNPHSGFIFNNYISKNHKRVAAVWMDEYAEYIYKRDTHMKNLIPGNIQKQLQLRKKLECKSFKWFMENVAYDLVQNYPPVALSPYAEGEIRSMATLLCIDTKYTREHSTFGLNRCLRDHRDLSGEQQFELTWRPDIRPHGRELCFDVPKQDKRAPIVLFTCHGMRGNQHFIYDINSYHIRHVSTHLCLDCDLESKMIFMEKCNQTSKTQQWSFFSYNETLIVKDMKQYFFK</sequence>
<keyword evidence="5" id="KW-0735">Signal-anchor</keyword>
<dbReference type="SUPFAM" id="SSF50370">
    <property type="entry name" value="Ricin B-like lectins"/>
    <property type="match status" value="1"/>
</dbReference>
<evidence type="ECO:0000256" key="6">
    <source>
        <dbReference type="ARBA" id="ARBA00022989"/>
    </source>
</evidence>
<dbReference type="GO" id="GO:0006493">
    <property type="term" value="P:protein O-linked glycosylation"/>
    <property type="evidence" value="ECO:0007669"/>
    <property type="project" value="TreeGrafter"/>
</dbReference>
<evidence type="ECO:0000256" key="5">
    <source>
        <dbReference type="ARBA" id="ARBA00022968"/>
    </source>
</evidence>
<feature type="transmembrane region" description="Helical" evidence="11">
    <location>
        <begin position="12"/>
        <end position="28"/>
    </location>
</feature>
<keyword evidence="4 11" id="KW-0430">Lectin</keyword>
<evidence type="ECO:0000313" key="14">
    <source>
        <dbReference type="EMBL" id="CAF1406435.1"/>
    </source>
</evidence>
<dbReference type="GO" id="GO:0000139">
    <property type="term" value="C:Golgi membrane"/>
    <property type="evidence" value="ECO:0007669"/>
    <property type="project" value="UniProtKB-SubCell"/>
</dbReference>
<dbReference type="InterPro" id="IPR035992">
    <property type="entry name" value="Ricin_B-like_lectins"/>
</dbReference>